<evidence type="ECO:0000313" key="2">
    <source>
        <dbReference type="EMBL" id="RKG33021.1"/>
    </source>
</evidence>
<keyword evidence="3" id="KW-1185">Reference proteome</keyword>
<comment type="caution">
    <text evidence="2">The sequence shown here is derived from an EMBL/GenBank/DDBJ whole genome shotgun (WGS) entry which is preliminary data.</text>
</comment>
<protein>
    <submittedName>
        <fullName evidence="2">Uncharacterized protein</fullName>
    </submittedName>
</protein>
<dbReference type="AlphaFoldDB" id="A0A3A8EVY8"/>
<dbReference type="EMBL" id="RAXV01000006">
    <property type="protein sequence ID" value="RKG33021.1"/>
    <property type="molecule type" value="Genomic_DNA"/>
</dbReference>
<sequence>MNPILSNTQAFSALSAGQKIEARHMQSAEFDSLDNFPATIFVNPEYEFRIAVVYMTIGSMRVPESISECPAKGTQCFLPSILTEIKAKGFKWKNSDIDLSLLSRGLVHLYEENAITHANALIAASRGSVEAPSASNDLLPWEEDDQNSTSNDVKEKTFESQSNIQTIKQGPVTAVEDSLSEEIETDPVKIVEKFTAQINACTSNDAVLALRPVFMANGHLDREHTQHLCKLTEDKLLELDPKQYTPKLESPSENLSIEEPQRLQAEAEKLVTGNKLAEQAESEYQTLLNELLEGVANAATPAEVNSHTRYTKPWTELQRKPLLDAIHKRLQELAPAAAEIKEPPSLMVQIQNAPDLTALDALEIDVSTRHAEIQPKLMGYVKRRRFELENQASEVSS</sequence>
<proteinExistence type="predicted"/>
<dbReference type="Proteomes" id="UP000282388">
    <property type="component" value="Unassembled WGS sequence"/>
</dbReference>
<reference evidence="2 3" key="1">
    <citation type="submission" date="2018-09" db="EMBL/GenBank/DDBJ databases">
        <title>The draft genome of Acinetobacter spp. strains.</title>
        <authorList>
            <person name="Qin J."/>
            <person name="Feng Y."/>
            <person name="Zong Z."/>
        </authorList>
    </citation>
    <scope>NUCLEOTIDE SEQUENCE [LARGE SCALE GENOMIC DNA]</scope>
    <source>
        <strain evidence="2 3">WCHAc060012</strain>
    </source>
</reference>
<evidence type="ECO:0000313" key="3">
    <source>
        <dbReference type="Proteomes" id="UP000282388"/>
    </source>
</evidence>
<organism evidence="2 3">
    <name type="scientific">Acinetobacter tianfuensis</name>
    <dbReference type="NCBI Taxonomy" id="2419603"/>
    <lineage>
        <taxon>Bacteria</taxon>
        <taxon>Pseudomonadati</taxon>
        <taxon>Pseudomonadota</taxon>
        <taxon>Gammaproteobacteria</taxon>
        <taxon>Moraxellales</taxon>
        <taxon>Moraxellaceae</taxon>
        <taxon>Acinetobacter</taxon>
    </lineage>
</organism>
<name>A0A3A8EVY8_9GAMM</name>
<evidence type="ECO:0000256" key="1">
    <source>
        <dbReference type="SAM" id="MobiDB-lite"/>
    </source>
</evidence>
<dbReference type="OrthoDB" id="6684503at2"/>
<accession>A0A3A8EVY8</accession>
<dbReference type="RefSeq" id="WP_120401681.1">
    <property type="nucleotide sequence ID" value="NZ_RAXV01000006.1"/>
</dbReference>
<feature type="region of interest" description="Disordered" evidence="1">
    <location>
        <begin position="133"/>
        <end position="152"/>
    </location>
</feature>
<gene>
    <name evidence="2" type="ORF">D7V32_04285</name>
</gene>